<evidence type="ECO:0000313" key="2">
    <source>
        <dbReference type="Proteomes" id="UP000256326"/>
    </source>
</evidence>
<comment type="caution">
    <text evidence="1">The sequence shown here is derived from an EMBL/GenBank/DDBJ whole genome shotgun (WGS) entry which is preliminary data.</text>
</comment>
<dbReference type="Proteomes" id="UP000256326">
    <property type="component" value="Unassembled WGS sequence"/>
</dbReference>
<proteinExistence type="predicted"/>
<sequence length="69" mass="7655">MLQAQISAGFFKKNGNILGVMEICDTCAGIYTSSGLQKPVVCPALTNALKFYLDRSHPNDLTKWYLNED</sequence>
<keyword evidence="2" id="KW-1185">Reference proteome</keyword>
<organism evidence="1 2">
    <name type="scientific">Epilithonimonas hispanica</name>
    <dbReference type="NCBI Taxonomy" id="358687"/>
    <lineage>
        <taxon>Bacteria</taxon>
        <taxon>Pseudomonadati</taxon>
        <taxon>Bacteroidota</taxon>
        <taxon>Flavobacteriia</taxon>
        <taxon>Flavobacteriales</taxon>
        <taxon>Weeksellaceae</taxon>
        <taxon>Chryseobacterium group</taxon>
        <taxon>Epilithonimonas</taxon>
    </lineage>
</organism>
<dbReference type="EMBL" id="QNUG01000078">
    <property type="protein sequence ID" value="REC65832.1"/>
    <property type="molecule type" value="Genomic_DNA"/>
</dbReference>
<evidence type="ECO:0000313" key="1">
    <source>
        <dbReference type="EMBL" id="REC65832.1"/>
    </source>
</evidence>
<name>A0A3D9CJB0_9FLAO</name>
<dbReference type="AlphaFoldDB" id="A0A3D9CJB0"/>
<dbReference type="RefSeq" id="WP_116037212.1">
    <property type="nucleotide sequence ID" value="NZ_JBHLVV010000016.1"/>
</dbReference>
<reference evidence="1 2" key="1">
    <citation type="journal article" date="2006" name="Int. J. Syst. Evol. Microbiol.">
        <title>Chryseobacterium hispanicum sp. nov., isolated from the drinking water distribution system of Sevilla, Spain.</title>
        <authorList>
            <person name="Gallego V."/>
            <person name="Garcia M.T."/>
            <person name="Ventosa A."/>
        </authorList>
    </citation>
    <scope>NUCLEOTIDE SEQUENCE [LARGE SCALE GENOMIC DNA]</scope>
    <source>
        <strain evidence="1 2">KCTC 22104</strain>
    </source>
</reference>
<gene>
    <name evidence="1" type="ORF">DRF58_17535</name>
</gene>
<accession>A0A3D9CJB0</accession>
<protein>
    <submittedName>
        <fullName evidence="1">Uncharacterized protein</fullName>
    </submittedName>
</protein>